<feature type="region of interest" description="Disordered" evidence="1">
    <location>
        <begin position="215"/>
        <end position="234"/>
    </location>
</feature>
<feature type="compositionally biased region" description="Basic and acidic residues" evidence="1">
    <location>
        <begin position="223"/>
        <end position="234"/>
    </location>
</feature>
<dbReference type="Proteomes" id="UP000182427">
    <property type="component" value="Chromosome I"/>
</dbReference>
<keyword evidence="2" id="KW-0472">Membrane</keyword>
<keyword evidence="4" id="KW-1185">Reference proteome</keyword>
<proteinExistence type="predicted"/>
<sequence>MRRAGFRRGFPWNTTLLVCAVPFFLLAIFVAWFRWELPPLQGYYLMEYWESSKGASSAGNVIEIQWLYKAASGRKSVPAISEDVAFNGFGLSPVQLSFSARQDGWTQLVKLPAQRWASPELETFFQRDFYDGRTFSQVIAQPMLLASIVPFLFLVGVIYLRRDIKDEWKRFYAGPFGDDLIVNLPALKQRLAAFFIWWKEGRSAQLDVAPFNPESIAKQTPTKRADETRSKPIERHPFKAANQAIEEASSRKPMPRSIFPGARAFERSGKTHRVWDESQWIE</sequence>
<organism evidence="3 4">
    <name type="scientific">Terriglobus roseus</name>
    <dbReference type="NCBI Taxonomy" id="392734"/>
    <lineage>
        <taxon>Bacteria</taxon>
        <taxon>Pseudomonadati</taxon>
        <taxon>Acidobacteriota</taxon>
        <taxon>Terriglobia</taxon>
        <taxon>Terriglobales</taxon>
        <taxon>Acidobacteriaceae</taxon>
        <taxon>Terriglobus</taxon>
    </lineage>
</organism>
<keyword evidence="2" id="KW-0812">Transmembrane</keyword>
<feature type="transmembrane region" description="Helical" evidence="2">
    <location>
        <begin position="139"/>
        <end position="160"/>
    </location>
</feature>
<keyword evidence="2" id="KW-1133">Transmembrane helix</keyword>
<evidence type="ECO:0000256" key="1">
    <source>
        <dbReference type="SAM" id="MobiDB-lite"/>
    </source>
</evidence>
<dbReference type="OrthoDB" id="112708at2"/>
<feature type="transmembrane region" description="Helical" evidence="2">
    <location>
        <begin position="12"/>
        <end position="35"/>
    </location>
</feature>
<accession>A0A1G7JG06</accession>
<dbReference type="EMBL" id="LT629690">
    <property type="protein sequence ID" value="SDF23795.1"/>
    <property type="molecule type" value="Genomic_DNA"/>
</dbReference>
<protein>
    <submittedName>
        <fullName evidence="3">Uncharacterized protein</fullName>
    </submittedName>
</protein>
<name>A0A1G7JG06_9BACT</name>
<evidence type="ECO:0000313" key="4">
    <source>
        <dbReference type="Proteomes" id="UP000182427"/>
    </source>
</evidence>
<gene>
    <name evidence="3" type="ORF">SAMN05444167_1807</name>
</gene>
<reference evidence="3 4" key="1">
    <citation type="submission" date="2016-10" db="EMBL/GenBank/DDBJ databases">
        <authorList>
            <person name="de Groot N.N."/>
        </authorList>
    </citation>
    <scope>NUCLEOTIDE SEQUENCE [LARGE SCALE GENOMIC DNA]</scope>
    <source>
        <strain evidence="3 4">GAS232</strain>
    </source>
</reference>
<dbReference type="AlphaFoldDB" id="A0A1G7JG06"/>
<evidence type="ECO:0000256" key="2">
    <source>
        <dbReference type="SAM" id="Phobius"/>
    </source>
</evidence>
<evidence type="ECO:0000313" key="3">
    <source>
        <dbReference type="EMBL" id="SDF23795.1"/>
    </source>
</evidence>